<dbReference type="SUPFAM" id="SSF52200">
    <property type="entry name" value="Toll/Interleukin receptor TIR domain"/>
    <property type="match status" value="1"/>
</dbReference>
<dbReference type="Gene3D" id="2.160.20.10">
    <property type="entry name" value="Single-stranded right-handed beta-helix, Pectin lyase-like"/>
    <property type="match status" value="1"/>
</dbReference>
<feature type="region of interest" description="Disordered" evidence="1">
    <location>
        <begin position="268"/>
        <end position="291"/>
    </location>
</feature>
<feature type="compositionally biased region" description="Basic and acidic residues" evidence="1">
    <location>
        <begin position="279"/>
        <end position="289"/>
    </location>
</feature>
<accession>A0A7S0WH86</accession>
<dbReference type="InterPro" id="IPR011050">
    <property type="entry name" value="Pectin_lyase_fold/virulence"/>
</dbReference>
<dbReference type="InterPro" id="IPR012334">
    <property type="entry name" value="Pectin_lyas_fold"/>
</dbReference>
<evidence type="ECO:0000256" key="1">
    <source>
        <dbReference type="SAM" id="MobiDB-lite"/>
    </source>
</evidence>
<evidence type="ECO:0008006" key="3">
    <source>
        <dbReference type="Google" id="ProtNLM"/>
    </source>
</evidence>
<dbReference type="AlphaFoldDB" id="A0A7S0WH86"/>
<dbReference type="EMBL" id="HBFB01004204">
    <property type="protein sequence ID" value="CAD8666976.1"/>
    <property type="molecule type" value="Transcribed_RNA"/>
</dbReference>
<organism evidence="2">
    <name type="scientific">Chlamydomonas leiostraca</name>
    <dbReference type="NCBI Taxonomy" id="1034604"/>
    <lineage>
        <taxon>Eukaryota</taxon>
        <taxon>Viridiplantae</taxon>
        <taxon>Chlorophyta</taxon>
        <taxon>core chlorophytes</taxon>
        <taxon>Chlorophyceae</taxon>
        <taxon>CS clade</taxon>
        <taxon>Chlamydomonadales</taxon>
        <taxon>Chlamydomonadaceae</taxon>
        <taxon>Chlamydomonas</taxon>
    </lineage>
</organism>
<proteinExistence type="predicted"/>
<protein>
    <recommendedName>
        <fullName evidence="3">TIR domain-containing protein</fullName>
    </recommendedName>
</protein>
<sequence>MPTPQEIKLEGCSFQTFADAWVKAKTLHVIDLCGQTFTGPYEPPPDQDSQQSSIADDSGPIRLCLSGTWVVVRNGTLVLPQRVQLVVPGKATGTRFENVTIQGPGAAGSARDPSLGTSFFQGGWSPSSLLRVEGPINQHGCTLELKQVTIKGVSSAYCAALHITQGVSVRCRDCTIKCEHEQSIGILADGGSMRSPTELVAASCSVEGPARHVVCAGGGMFGREVAVKLKDCKLKNSQGHLVEIWSGTEATFEGCELTGSKAGCGIRVAGSWDPPPQSEEDKQAGKEPDSPAMTWLDLSKCAITDTEQWSLMASECRLTGSGTKMSNTRADHNVRLSFKYTGTSFNHMNDLRMDKGLYSDAEVQKEYSEVLSQLAKLEKSYQAQTTRHQMEEARLLGAGADLRVAMAAGGAPMPADVAALKPGAVVEKLVVITHMPSEAQEQATALRRALEARGLVVVLSGETASAGLVHAAGVVVVLASKSFGAEPVTQAALNAVKRSARCTLYVVKLVRRVDEQGVEAVLGTLQGCGWNMEQSAEPPARAVDEIAGLMEVSQARLFEWQAPTDKPPRRPILVSFRVLEARPRAVALKREFEALGFPTFCSEVDIPQGADWVKWICSALEQCCVVVVLATETYGSKGTDIFATMEELLFAKKFNKCMYVVRVSPEVAEKQAEDILKGIARGMSWPRGVPDDEPPAQLLKDVVKLTRRQCTADVKKALHRHINSGRPKAKQAVSVRVYLSCAALEGEEKAAALKQGLAELGCTDVFCPALDVGEEEVNWPAAATAALLTSEPIVLVALMTHSYGIRYRDTFNTYDEYQFACERPTLLGGMAYTHTCTVQVGNVPDSQKHDLYSMCTPKMNMAWPVDKEVGEAAKLVAIKVAAAVQEVKAKREATLKDLVAKGYKPA</sequence>
<reference evidence="2" key="1">
    <citation type="submission" date="2021-01" db="EMBL/GenBank/DDBJ databases">
        <authorList>
            <person name="Corre E."/>
            <person name="Pelletier E."/>
            <person name="Niang G."/>
            <person name="Scheremetjew M."/>
            <person name="Finn R."/>
            <person name="Kale V."/>
            <person name="Holt S."/>
            <person name="Cochrane G."/>
            <person name="Meng A."/>
            <person name="Brown T."/>
            <person name="Cohen L."/>
        </authorList>
    </citation>
    <scope>NUCLEOTIDE SEQUENCE</scope>
    <source>
        <strain evidence="2">SAG 11-49</strain>
    </source>
</reference>
<dbReference type="SUPFAM" id="SSF51126">
    <property type="entry name" value="Pectin lyase-like"/>
    <property type="match status" value="1"/>
</dbReference>
<dbReference type="Gene3D" id="3.40.50.10140">
    <property type="entry name" value="Toll/interleukin-1 receptor homology (TIR) domain"/>
    <property type="match status" value="1"/>
</dbReference>
<gene>
    <name evidence="2" type="ORF">CLEI1391_LOCUS2250</name>
</gene>
<dbReference type="InterPro" id="IPR035897">
    <property type="entry name" value="Toll_tir_struct_dom_sf"/>
</dbReference>
<evidence type="ECO:0000313" key="2">
    <source>
        <dbReference type="EMBL" id="CAD8666976.1"/>
    </source>
</evidence>
<name>A0A7S0WH86_9CHLO</name>